<evidence type="ECO:0000256" key="4">
    <source>
        <dbReference type="ARBA" id="ARBA00022759"/>
    </source>
</evidence>
<evidence type="ECO:0000313" key="8">
    <source>
        <dbReference type="EMBL" id="WMV30530.1"/>
    </source>
</evidence>
<evidence type="ECO:0000313" key="9">
    <source>
        <dbReference type="Proteomes" id="UP001234989"/>
    </source>
</evidence>
<evidence type="ECO:0000256" key="6">
    <source>
        <dbReference type="ARBA" id="ARBA00022918"/>
    </source>
</evidence>
<dbReference type="GO" id="GO:0004519">
    <property type="term" value="F:endonuclease activity"/>
    <property type="evidence" value="ECO:0007669"/>
    <property type="project" value="UniProtKB-KW"/>
</dbReference>
<keyword evidence="3" id="KW-0540">Nuclease</keyword>
<keyword evidence="6" id="KW-0695">RNA-directed DNA polymerase</keyword>
<dbReference type="CDD" id="cd09274">
    <property type="entry name" value="RNase_HI_RT_Ty3"/>
    <property type="match status" value="1"/>
</dbReference>
<dbReference type="PANTHER" id="PTHR37984:SF5">
    <property type="entry name" value="PROTEIN NYNRIN-LIKE"/>
    <property type="match status" value="1"/>
</dbReference>
<proteinExistence type="predicted"/>
<dbReference type="PANTHER" id="PTHR37984">
    <property type="entry name" value="PROTEIN CBG26694"/>
    <property type="match status" value="1"/>
</dbReference>
<keyword evidence="5" id="KW-0378">Hydrolase</keyword>
<name>A0AAF0QXF7_SOLVR</name>
<dbReference type="GO" id="GO:0016787">
    <property type="term" value="F:hydrolase activity"/>
    <property type="evidence" value="ECO:0007669"/>
    <property type="project" value="UniProtKB-KW"/>
</dbReference>
<dbReference type="GO" id="GO:0003964">
    <property type="term" value="F:RNA-directed DNA polymerase activity"/>
    <property type="evidence" value="ECO:0007669"/>
    <property type="project" value="UniProtKB-KW"/>
</dbReference>
<dbReference type="EMBL" id="CP133616">
    <property type="protein sequence ID" value="WMV30530.1"/>
    <property type="molecule type" value="Genomic_DNA"/>
</dbReference>
<evidence type="ECO:0000256" key="2">
    <source>
        <dbReference type="ARBA" id="ARBA00022695"/>
    </source>
</evidence>
<dbReference type="Pfam" id="PF17917">
    <property type="entry name" value="RT_RNaseH"/>
    <property type="match status" value="1"/>
</dbReference>
<dbReference type="Proteomes" id="UP001234989">
    <property type="component" value="Chromosome 5"/>
</dbReference>
<dbReference type="InterPro" id="IPR050951">
    <property type="entry name" value="Retrovirus_Pol_polyprotein"/>
</dbReference>
<evidence type="ECO:0000259" key="7">
    <source>
        <dbReference type="Pfam" id="PF17917"/>
    </source>
</evidence>
<evidence type="ECO:0000256" key="3">
    <source>
        <dbReference type="ARBA" id="ARBA00022722"/>
    </source>
</evidence>
<keyword evidence="9" id="KW-1185">Reference proteome</keyword>
<dbReference type="InterPro" id="IPR041373">
    <property type="entry name" value="RT_RNaseH"/>
</dbReference>
<feature type="domain" description="Reverse transcriptase RNase H-like" evidence="7">
    <location>
        <begin position="83"/>
        <end position="145"/>
    </location>
</feature>
<organism evidence="8 9">
    <name type="scientific">Solanum verrucosum</name>
    <dbReference type="NCBI Taxonomy" id="315347"/>
    <lineage>
        <taxon>Eukaryota</taxon>
        <taxon>Viridiplantae</taxon>
        <taxon>Streptophyta</taxon>
        <taxon>Embryophyta</taxon>
        <taxon>Tracheophyta</taxon>
        <taxon>Spermatophyta</taxon>
        <taxon>Magnoliopsida</taxon>
        <taxon>eudicotyledons</taxon>
        <taxon>Gunneridae</taxon>
        <taxon>Pentapetalae</taxon>
        <taxon>asterids</taxon>
        <taxon>lamiids</taxon>
        <taxon>Solanales</taxon>
        <taxon>Solanaceae</taxon>
        <taxon>Solanoideae</taxon>
        <taxon>Solaneae</taxon>
        <taxon>Solanum</taxon>
    </lineage>
</organism>
<keyword evidence="4" id="KW-0255">Endonuclease</keyword>
<keyword evidence="2" id="KW-0548">Nucleotidyltransferase</keyword>
<accession>A0AAF0QXF7</accession>
<dbReference type="InterPro" id="IPR043502">
    <property type="entry name" value="DNA/RNA_pol_sf"/>
</dbReference>
<dbReference type="AlphaFoldDB" id="A0AAF0QXF7"/>
<evidence type="ECO:0000256" key="1">
    <source>
        <dbReference type="ARBA" id="ARBA00022679"/>
    </source>
</evidence>
<dbReference type="SUPFAM" id="SSF56672">
    <property type="entry name" value="DNA/RNA polymerases"/>
    <property type="match status" value="1"/>
</dbReference>
<evidence type="ECO:0000256" key="5">
    <source>
        <dbReference type="ARBA" id="ARBA00022801"/>
    </source>
</evidence>
<gene>
    <name evidence="8" type="ORF">MTR67_023915</name>
</gene>
<sequence length="219" mass="25091">MKDSLSYEDVVVEILDRQVRKLRNKEIASVKFLWRSQPVERATWEAEAIMKSKYPHLFRSNSTPALAYLHVLGTQISQKFSSQCLVNYPTHDLELASIVFALKIWKHYVYAVHVDLFTDHKSLQYVFTQKELNLRQRRCLEFHNDYEMNVLYHPSKANVVADACSKLSMGNVAHVEEEINQLAKAVHQLALLGVGLTVMSDGGVIVQNRSESSLVMEVK</sequence>
<reference evidence="8" key="1">
    <citation type="submission" date="2023-08" db="EMBL/GenBank/DDBJ databases">
        <title>A de novo genome assembly of Solanum verrucosum Schlechtendal, a Mexican diploid species geographically isolated from the other diploid A-genome species in potato relatives.</title>
        <authorList>
            <person name="Hosaka K."/>
        </authorList>
    </citation>
    <scope>NUCLEOTIDE SEQUENCE</scope>
    <source>
        <tissue evidence="8">Young leaves</tissue>
    </source>
</reference>
<protein>
    <recommendedName>
        <fullName evidence="7">Reverse transcriptase RNase H-like domain-containing protein</fullName>
    </recommendedName>
</protein>
<keyword evidence="1" id="KW-0808">Transferase</keyword>